<proteinExistence type="predicted"/>
<evidence type="ECO:0008006" key="6">
    <source>
        <dbReference type="Google" id="ProtNLM"/>
    </source>
</evidence>
<evidence type="ECO:0000313" key="4">
    <source>
        <dbReference type="EMBL" id="RIA81748.1"/>
    </source>
</evidence>
<comment type="caution">
    <text evidence="4">The sequence shown here is derived from an EMBL/GenBank/DDBJ whole genome shotgun (WGS) entry which is preliminary data.</text>
</comment>
<dbReference type="EMBL" id="QKYT01000749">
    <property type="protein sequence ID" value="RIA81748.1"/>
    <property type="molecule type" value="Genomic_DNA"/>
</dbReference>
<evidence type="ECO:0000256" key="3">
    <source>
        <dbReference type="SAM" id="Phobius"/>
    </source>
</evidence>
<evidence type="ECO:0000256" key="2">
    <source>
        <dbReference type="ARBA" id="ARBA00022737"/>
    </source>
</evidence>
<dbReference type="SUPFAM" id="SSF117281">
    <property type="entry name" value="Kelch motif"/>
    <property type="match status" value="1"/>
</dbReference>
<keyword evidence="3" id="KW-0812">Transmembrane</keyword>
<sequence length="321" mass="36142">MPEHFGAGTAVYGKSKNSIFFFGGDIGALQDQNSLVYTLDTTQLLSGWQDIQVPQNTVDRRLLLSVTADNNDRIFLFGGGGGGKFGDTKYIRYNTMNIFNIITQVWSFGTIDNTLIKREGHTATFLPDTGEIIYVGGRSDNGLLIDMTNLDVYDTINDKWVKRLTQNSPQQRCLHTAVLTNDKRIILFGGVNGRIPVENYYVVLDVKTFVWYHGNENLSTKAPYRGHTATLYNDYMFIAFGQGQSNDDLHIYKIKDYANFTEVNNYNVIIEIDPKIRNNIIIGTVTGSTIVIGFIGFMIFKYIMSKLKIGKRPPSLIIDIP</sequence>
<dbReference type="PANTHER" id="PTHR46093">
    <property type="entry name" value="ACYL-COA-BINDING DOMAIN-CONTAINING PROTEIN 5"/>
    <property type="match status" value="1"/>
</dbReference>
<dbReference type="OrthoDB" id="432528at2759"/>
<dbReference type="PANTHER" id="PTHR46093:SF18">
    <property type="entry name" value="FIBRONECTIN TYPE-III DOMAIN-CONTAINING PROTEIN"/>
    <property type="match status" value="1"/>
</dbReference>
<keyword evidence="3" id="KW-1133">Transmembrane helix</keyword>
<protein>
    <recommendedName>
        <fullName evidence="6">Galactose oxidase</fullName>
    </recommendedName>
</protein>
<gene>
    <name evidence="4" type="ORF">C1645_744279</name>
</gene>
<keyword evidence="2" id="KW-0677">Repeat</keyword>
<evidence type="ECO:0000256" key="1">
    <source>
        <dbReference type="ARBA" id="ARBA00022441"/>
    </source>
</evidence>
<keyword evidence="5" id="KW-1185">Reference proteome</keyword>
<organism evidence="4 5">
    <name type="scientific">Glomus cerebriforme</name>
    <dbReference type="NCBI Taxonomy" id="658196"/>
    <lineage>
        <taxon>Eukaryota</taxon>
        <taxon>Fungi</taxon>
        <taxon>Fungi incertae sedis</taxon>
        <taxon>Mucoromycota</taxon>
        <taxon>Glomeromycotina</taxon>
        <taxon>Glomeromycetes</taxon>
        <taxon>Glomerales</taxon>
        <taxon>Glomeraceae</taxon>
        <taxon>Glomus</taxon>
    </lineage>
</organism>
<keyword evidence="3" id="KW-0472">Membrane</keyword>
<keyword evidence="1" id="KW-0880">Kelch repeat</keyword>
<dbReference type="Proteomes" id="UP000265703">
    <property type="component" value="Unassembled WGS sequence"/>
</dbReference>
<reference evidence="4 5" key="1">
    <citation type="submission" date="2018-06" db="EMBL/GenBank/DDBJ databases">
        <title>Comparative genomics reveals the genomic features of Rhizophagus irregularis, R. cerebriforme, R. diaphanum and Gigaspora rosea, and their symbiotic lifestyle signature.</title>
        <authorList>
            <person name="Morin E."/>
            <person name="San Clemente H."/>
            <person name="Chen E.C.H."/>
            <person name="De La Providencia I."/>
            <person name="Hainaut M."/>
            <person name="Kuo A."/>
            <person name="Kohler A."/>
            <person name="Murat C."/>
            <person name="Tang N."/>
            <person name="Roy S."/>
            <person name="Loubradou J."/>
            <person name="Henrissat B."/>
            <person name="Grigoriev I.V."/>
            <person name="Corradi N."/>
            <person name="Roux C."/>
            <person name="Martin F.M."/>
        </authorList>
    </citation>
    <scope>NUCLEOTIDE SEQUENCE [LARGE SCALE GENOMIC DNA]</scope>
    <source>
        <strain evidence="4 5">DAOM 227022</strain>
    </source>
</reference>
<dbReference type="AlphaFoldDB" id="A0A397S6Y1"/>
<evidence type="ECO:0000313" key="5">
    <source>
        <dbReference type="Proteomes" id="UP000265703"/>
    </source>
</evidence>
<dbReference type="Pfam" id="PF24681">
    <property type="entry name" value="Kelch_KLHDC2_KLHL20_DRC7"/>
    <property type="match status" value="1"/>
</dbReference>
<dbReference type="Gene3D" id="2.120.10.80">
    <property type="entry name" value="Kelch-type beta propeller"/>
    <property type="match status" value="1"/>
</dbReference>
<name>A0A397S6Y1_9GLOM</name>
<accession>A0A397S6Y1</accession>
<dbReference type="InterPro" id="IPR015915">
    <property type="entry name" value="Kelch-typ_b-propeller"/>
</dbReference>
<feature type="transmembrane region" description="Helical" evidence="3">
    <location>
        <begin position="280"/>
        <end position="303"/>
    </location>
</feature>